<dbReference type="InterPro" id="IPR038740">
    <property type="entry name" value="BioF2-like_GNAT_dom"/>
</dbReference>
<reference evidence="2" key="1">
    <citation type="journal article" date="2014" name="Int. J. Syst. Evol. Microbiol.">
        <title>Complete genome of a new Firmicutes species belonging to the dominant human colonic microbiota ('Ruminococcus bicirculans') reveals two chromosomes and a selective capacity to utilize plant glucans.</title>
        <authorList>
            <consortium name="NISC Comparative Sequencing Program"/>
            <person name="Wegmann U."/>
            <person name="Louis P."/>
            <person name="Goesmann A."/>
            <person name="Henrissat B."/>
            <person name="Duncan S.H."/>
            <person name="Flint H.J."/>
        </authorList>
    </citation>
    <scope>NUCLEOTIDE SEQUENCE</scope>
    <source>
        <strain evidence="2">JCM 17590</strain>
    </source>
</reference>
<keyword evidence="3" id="KW-1185">Reference proteome</keyword>
<evidence type="ECO:0000313" key="3">
    <source>
        <dbReference type="Proteomes" id="UP001415169"/>
    </source>
</evidence>
<sequence>MTETHAVAQAAVHRPALRRRQPLKTTWFSRLEGAVEDAVRSLPDLGGCPRELYLSALAVNHAADGGRTALVERAGHPVAVIALRRTGALRWRNFTNSVIPGFVTAAADEDLLPAFRALRVEVDVSWWHRSDIPASPQREHHVVPQYRLAVAEREAYWKAHHKWSNLRAARNRCADLELVIDAPGDSDWVVRSSARKWADRWDASQEASLQLSLEVARHFEAAGEHTVLTLRRDGVAVTGITALRGSDGVWVASRTYRDAALGKLPTGDRIIDALFDHAEAQGALAVDLGGSYGYKAHWAPEFGARHDFLIGPAWSYGARRIARRLARRG</sequence>
<dbReference type="SUPFAM" id="SSF55729">
    <property type="entry name" value="Acyl-CoA N-acyltransferases (Nat)"/>
    <property type="match status" value="1"/>
</dbReference>
<dbReference type="Pfam" id="PF13480">
    <property type="entry name" value="Acetyltransf_6"/>
    <property type="match status" value="1"/>
</dbReference>
<dbReference type="RefSeq" id="WP_344791459.1">
    <property type="nucleotide sequence ID" value="NZ_BAABBV010000001.1"/>
</dbReference>
<evidence type="ECO:0000313" key="2">
    <source>
        <dbReference type="EMBL" id="GAA4161182.1"/>
    </source>
</evidence>
<feature type="domain" description="BioF2-like acetyltransferase" evidence="1">
    <location>
        <begin position="164"/>
        <end position="295"/>
    </location>
</feature>
<accession>A0ABP7ZK64</accession>
<reference evidence="2" key="2">
    <citation type="submission" date="2023-12" db="EMBL/GenBank/DDBJ databases">
        <authorList>
            <person name="Sun Q."/>
            <person name="Inoue M."/>
        </authorList>
    </citation>
    <scope>NUCLEOTIDE SEQUENCE</scope>
    <source>
        <strain evidence="2">JCM 17590</strain>
    </source>
</reference>
<dbReference type="EMBL" id="BAABBV010000001">
    <property type="protein sequence ID" value="GAA4161182.1"/>
    <property type="molecule type" value="Genomic_DNA"/>
</dbReference>
<dbReference type="InterPro" id="IPR016181">
    <property type="entry name" value="Acyl_CoA_acyltransferase"/>
</dbReference>
<gene>
    <name evidence="2" type="ORF">GCM10022286_18320</name>
</gene>
<name>A0ABP7ZK64_9MICO</name>
<evidence type="ECO:0000259" key="1">
    <source>
        <dbReference type="Pfam" id="PF13480"/>
    </source>
</evidence>
<comment type="caution">
    <text evidence="2">The sequence shown here is derived from an EMBL/GenBank/DDBJ whole genome shotgun (WGS) entry which is preliminary data.</text>
</comment>
<dbReference type="Proteomes" id="UP001415169">
    <property type="component" value="Unassembled WGS sequence"/>
</dbReference>
<protein>
    <recommendedName>
        <fullName evidence="1">BioF2-like acetyltransferase domain-containing protein</fullName>
    </recommendedName>
</protein>
<organism evidence="2 3">
    <name type="scientific">Gryllotalpicola daejeonensis</name>
    <dbReference type="NCBI Taxonomy" id="993087"/>
    <lineage>
        <taxon>Bacteria</taxon>
        <taxon>Bacillati</taxon>
        <taxon>Actinomycetota</taxon>
        <taxon>Actinomycetes</taxon>
        <taxon>Micrococcales</taxon>
        <taxon>Microbacteriaceae</taxon>
        <taxon>Gryllotalpicola</taxon>
    </lineage>
</organism>
<proteinExistence type="predicted"/>